<dbReference type="Pfam" id="PF02470">
    <property type="entry name" value="MlaD"/>
    <property type="match status" value="1"/>
</dbReference>
<dbReference type="InterPro" id="IPR052336">
    <property type="entry name" value="MlaD_Phospholipid_Transporter"/>
</dbReference>
<evidence type="ECO:0000313" key="2">
    <source>
        <dbReference type="EMBL" id="MDV6231051.1"/>
    </source>
</evidence>
<reference evidence="2 3" key="1">
    <citation type="submission" date="2023-10" db="EMBL/GenBank/DDBJ databases">
        <title>Development of a sustainable strategy for remediation of hydrocarbon-contaminated territories based on the waste exchange concept.</title>
        <authorList>
            <person name="Krivoruchko A."/>
        </authorList>
    </citation>
    <scope>NUCLEOTIDE SEQUENCE [LARGE SCALE GENOMIC DNA]</scope>
    <source>
        <strain evidence="2 3">IEGM 1322</strain>
    </source>
</reference>
<feature type="domain" description="Mce/MlaD" evidence="1">
    <location>
        <begin position="37"/>
        <end position="112"/>
    </location>
</feature>
<comment type="caution">
    <text evidence="2">The sequence shown here is derived from an EMBL/GenBank/DDBJ whole genome shotgun (WGS) entry which is preliminary data.</text>
</comment>
<gene>
    <name evidence="2" type="ORF">R3P95_10870</name>
</gene>
<evidence type="ECO:0000313" key="3">
    <source>
        <dbReference type="Proteomes" id="UP001185899"/>
    </source>
</evidence>
<organism evidence="2 3">
    <name type="scientific">Rhodococcus cercidiphylli</name>
    <dbReference type="NCBI Taxonomy" id="489916"/>
    <lineage>
        <taxon>Bacteria</taxon>
        <taxon>Bacillati</taxon>
        <taxon>Actinomycetota</taxon>
        <taxon>Actinomycetes</taxon>
        <taxon>Mycobacteriales</taxon>
        <taxon>Nocardiaceae</taxon>
        <taxon>Rhodococcus</taxon>
    </lineage>
</organism>
<dbReference type="InterPro" id="IPR003399">
    <property type="entry name" value="Mce/MlaD"/>
</dbReference>
<dbReference type="PROSITE" id="PS51257">
    <property type="entry name" value="PROKAR_LIPOPROTEIN"/>
    <property type="match status" value="1"/>
</dbReference>
<accession>A0ABU4AXS3</accession>
<dbReference type="EMBL" id="JAWLKE010000004">
    <property type="protein sequence ID" value="MDV6231051.1"/>
    <property type="molecule type" value="Genomic_DNA"/>
</dbReference>
<name>A0ABU4AXS3_9NOCA</name>
<protein>
    <submittedName>
        <fullName evidence="2">MlaD family protein</fullName>
    </submittedName>
</protein>
<evidence type="ECO:0000259" key="1">
    <source>
        <dbReference type="Pfam" id="PF02470"/>
    </source>
</evidence>
<proteinExistence type="predicted"/>
<dbReference type="PANTHER" id="PTHR33371">
    <property type="entry name" value="INTERMEMBRANE PHOSPHOLIPID TRANSPORT SYSTEM BINDING PROTEIN MLAD-RELATED"/>
    <property type="match status" value="1"/>
</dbReference>
<dbReference type="Proteomes" id="UP001185899">
    <property type="component" value="Unassembled WGS sequence"/>
</dbReference>
<sequence length="344" mass="36186">MAMRRAITGLCCVALLSGCSVDPADLPIPGSYVAGDKYSLRIEFASVLNLPEKAKVIVEGVDAGVLDTVELVGSTAVATVDLSTDVQLPSDTVAELRQSSILGEIYISLQPPADSTRAGGGDAGPYLRDGDVIPVERTVPADNVEDVLRGVSNLVTGGHYVQLQEAVNNVNAAIPPDPAEIDKVNNAARIALTDIGDNTPEIDRILGAAEKVSNTVVTQRDGVERVLELGPRRSDGLAEVLFSVVHMIFTLGYMSQNIGDVLAGPYPELEGAVETISPALIAISNSDSSVPMNMEKANTLLRERLIPYFESTPNIAVRSVSTDGGAGALADDMIEILRGIGIVR</sequence>
<dbReference type="PANTHER" id="PTHR33371:SF15">
    <property type="entry name" value="LIPOPROTEIN LPRN"/>
    <property type="match status" value="1"/>
</dbReference>
<keyword evidence="3" id="KW-1185">Reference proteome</keyword>
<dbReference type="RefSeq" id="WP_317548360.1">
    <property type="nucleotide sequence ID" value="NZ_JAWLKE010000004.1"/>
</dbReference>